<sequence length="156" mass="17243">MVNPYGLLLRDGRWYLIGHEHAHNEQRTYRVDRIDGSVTVGDASSFERPDGFDIREAFPADPRLMGDPDTEISVARVRIDASRGWHAAGELGLSGFGTPNPDGSMTVEVPCLNRFAFHTWLLGFGEHAVVEGPAEIRDETIQWLNEIVAAANAGDR</sequence>
<dbReference type="EMBL" id="CAFAAI010000149">
    <property type="protein sequence ID" value="CAB4799383.1"/>
    <property type="molecule type" value="Genomic_DNA"/>
</dbReference>
<dbReference type="Pfam" id="PF25583">
    <property type="entry name" value="WCX"/>
    <property type="match status" value="1"/>
</dbReference>
<organism evidence="3">
    <name type="scientific">freshwater metagenome</name>
    <dbReference type="NCBI Taxonomy" id="449393"/>
    <lineage>
        <taxon>unclassified sequences</taxon>
        <taxon>metagenomes</taxon>
        <taxon>ecological metagenomes</taxon>
    </lineage>
</organism>
<dbReference type="Pfam" id="PF13280">
    <property type="entry name" value="WYL"/>
    <property type="match status" value="1"/>
</dbReference>
<dbReference type="InterPro" id="IPR051534">
    <property type="entry name" value="CBASS_pafABC_assoc_protein"/>
</dbReference>
<dbReference type="PROSITE" id="PS52050">
    <property type="entry name" value="WYL"/>
    <property type="match status" value="1"/>
</dbReference>
<evidence type="ECO:0000259" key="1">
    <source>
        <dbReference type="Pfam" id="PF13280"/>
    </source>
</evidence>
<accession>A0A6J6XU69</accession>
<proteinExistence type="predicted"/>
<reference evidence="3" key="1">
    <citation type="submission" date="2020-05" db="EMBL/GenBank/DDBJ databases">
        <authorList>
            <person name="Chiriac C."/>
            <person name="Salcher M."/>
            <person name="Ghai R."/>
            <person name="Kavagutti S V."/>
        </authorList>
    </citation>
    <scope>NUCLEOTIDE SEQUENCE</scope>
</reference>
<feature type="domain" description="WYL" evidence="1">
    <location>
        <begin position="2"/>
        <end position="35"/>
    </location>
</feature>
<dbReference type="PANTHER" id="PTHR34580">
    <property type="match status" value="1"/>
</dbReference>
<dbReference type="InterPro" id="IPR057727">
    <property type="entry name" value="WCX_dom"/>
</dbReference>
<evidence type="ECO:0000313" key="3">
    <source>
        <dbReference type="EMBL" id="CAB4799383.1"/>
    </source>
</evidence>
<dbReference type="AlphaFoldDB" id="A0A6J6XU69"/>
<protein>
    <submittedName>
        <fullName evidence="3">Unannotated protein</fullName>
    </submittedName>
</protein>
<gene>
    <name evidence="3" type="ORF">UFOPK2992_00934</name>
</gene>
<evidence type="ECO:0000259" key="2">
    <source>
        <dbReference type="Pfam" id="PF25583"/>
    </source>
</evidence>
<feature type="domain" description="WCX" evidence="2">
    <location>
        <begin position="75"/>
        <end position="146"/>
    </location>
</feature>
<dbReference type="InterPro" id="IPR026881">
    <property type="entry name" value="WYL_dom"/>
</dbReference>
<name>A0A6J6XU69_9ZZZZ</name>
<dbReference type="PANTHER" id="PTHR34580:SF1">
    <property type="entry name" value="PROTEIN PAFC"/>
    <property type="match status" value="1"/>
</dbReference>